<feature type="active site" evidence="5">
    <location>
        <position position="20"/>
    </location>
</feature>
<comment type="catalytic activity">
    <reaction evidence="4 5 6">
        <text>an acyl phosphate + H2O = a carboxylate + phosphate + H(+)</text>
        <dbReference type="Rhea" id="RHEA:14965"/>
        <dbReference type="ChEBI" id="CHEBI:15377"/>
        <dbReference type="ChEBI" id="CHEBI:15378"/>
        <dbReference type="ChEBI" id="CHEBI:29067"/>
        <dbReference type="ChEBI" id="CHEBI:43474"/>
        <dbReference type="ChEBI" id="CHEBI:59918"/>
        <dbReference type="EC" id="3.6.1.7"/>
    </reaction>
</comment>
<proteinExistence type="inferred from homology"/>
<dbReference type="PANTHER" id="PTHR47268">
    <property type="entry name" value="ACYLPHOSPHATASE"/>
    <property type="match status" value="1"/>
</dbReference>
<reference evidence="9 10" key="1">
    <citation type="submission" date="2018-11" db="EMBL/GenBank/DDBJ databases">
        <authorList>
            <person name="Jang G.I."/>
            <person name="Hwang C.Y."/>
        </authorList>
    </citation>
    <scope>NUCLEOTIDE SEQUENCE [LARGE SCALE GENOMIC DNA]</scope>
    <source>
        <strain evidence="9 10">SSM26</strain>
    </source>
</reference>
<dbReference type="InterPro" id="IPR001792">
    <property type="entry name" value="Acylphosphatase-like_dom"/>
</dbReference>
<dbReference type="EC" id="3.6.1.7" evidence="2 5"/>
<keyword evidence="10" id="KW-1185">Reference proteome</keyword>
<evidence type="ECO:0000256" key="3">
    <source>
        <dbReference type="ARBA" id="ARBA00015991"/>
    </source>
</evidence>
<dbReference type="PROSITE" id="PS00150">
    <property type="entry name" value="ACYLPHOSPHATASE_1"/>
    <property type="match status" value="1"/>
</dbReference>
<dbReference type="PROSITE" id="PS00151">
    <property type="entry name" value="ACYLPHOSPHATASE_2"/>
    <property type="match status" value="1"/>
</dbReference>
<organism evidence="9 10">
    <name type="scientific">Pseudomonas neustonica</name>
    <dbReference type="NCBI Taxonomy" id="2487346"/>
    <lineage>
        <taxon>Bacteria</taxon>
        <taxon>Pseudomonadati</taxon>
        <taxon>Pseudomonadota</taxon>
        <taxon>Gammaproteobacteria</taxon>
        <taxon>Pseudomonadales</taxon>
        <taxon>Pseudomonadaceae</taxon>
        <taxon>Pseudomonas</taxon>
    </lineage>
</organism>
<dbReference type="SUPFAM" id="SSF54975">
    <property type="entry name" value="Acylphosphatase/BLUF domain-like"/>
    <property type="match status" value="1"/>
</dbReference>
<dbReference type="Pfam" id="PF00708">
    <property type="entry name" value="Acylphosphatase"/>
    <property type="match status" value="1"/>
</dbReference>
<dbReference type="GO" id="GO:0003998">
    <property type="term" value="F:acylphosphatase activity"/>
    <property type="evidence" value="ECO:0007669"/>
    <property type="project" value="UniProtKB-EC"/>
</dbReference>
<name>A0ABX9XH20_9PSED</name>
<dbReference type="PANTHER" id="PTHR47268:SF4">
    <property type="entry name" value="ACYLPHOSPHATASE"/>
    <property type="match status" value="1"/>
</dbReference>
<dbReference type="PRINTS" id="PR00112">
    <property type="entry name" value="ACYLPHPHTASE"/>
</dbReference>
<feature type="domain" description="Acylphosphatase-like" evidence="8">
    <location>
        <begin position="5"/>
        <end position="90"/>
    </location>
</feature>
<dbReference type="EMBL" id="RKKU01000025">
    <property type="protein sequence ID" value="ROZ82040.1"/>
    <property type="molecule type" value="Genomic_DNA"/>
</dbReference>
<feature type="active site" evidence="5">
    <location>
        <position position="38"/>
    </location>
</feature>
<evidence type="ECO:0000256" key="2">
    <source>
        <dbReference type="ARBA" id="ARBA00012150"/>
    </source>
</evidence>
<dbReference type="InterPro" id="IPR017968">
    <property type="entry name" value="Acylphosphatase_CS"/>
</dbReference>
<evidence type="ECO:0000256" key="1">
    <source>
        <dbReference type="ARBA" id="ARBA00005614"/>
    </source>
</evidence>
<evidence type="ECO:0000313" key="10">
    <source>
        <dbReference type="Proteomes" id="UP000275199"/>
    </source>
</evidence>
<evidence type="ECO:0000313" key="9">
    <source>
        <dbReference type="EMBL" id="ROZ82040.1"/>
    </source>
</evidence>
<gene>
    <name evidence="9" type="ORF">EF096_16200</name>
</gene>
<evidence type="ECO:0000259" key="8">
    <source>
        <dbReference type="PROSITE" id="PS51160"/>
    </source>
</evidence>
<evidence type="ECO:0000256" key="5">
    <source>
        <dbReference type="PROSITE-ProRule" id="PRU00520"/>
    </source>
</evidence>
<keyword evidence="5 6" id="KW-0378">Hydrolase</keyword>
<evidence type="ECO:0000256" key="4">
    <source>
        <dbReference type="ARBA" id="ARBA00047645"/>
    </source>
</evidence>
<dbReference type="InterPro" id="IPR020456">
    <property type="entry name" value="Acylphosphatase"/>
</dbReference>
<sequence length="90" mass="9290">MSSLCMQVKISGKVQGVGFRQAAVRQAAQLSVDGWVRNEDDGTVSALVCGEVDAVEAMLAWLGKGPSGAEVGGLAASTCAWQDIAGFVQF</sequence>
<comment type="caution">
    <text evidence="9">The sequence shown here is derived from an EMBL/GenBank/DDBJ whole genome shotgun (WGS) entry which is preliminary data.</text>
</comment>
<protein>
    <recommendedName>
        <fullName evidence="3 5">Acylphosphatase</fullName>
        <ecNumber evidence="2 5">3.6.1.7</ecNumber>
    </recommendedName>
</protein>
<evidence type="ECO:0000256" key="7">
    <source>
        <dbReference type="RuleBase" id="RU004168"/>
    </source>
</evidence>
<comment type="similarity">
    <text evidence="1 7">Belongs to the acylphosphatase family.</text>
</comment>
<dbReference type="PROSITE" id="PS51160">
    <property type="entry name" value="ACYLPHOSPHATASE_3"/>
    <property type="match status" value="1"/>
</dbReference>
<dbReference type="InterPro" id="IPR036046">
    <property type="entry name" value="Acylphosphatase-like_dom_sf"/>
</dbReference>
<dbReference type="Gene3D" id="3.30.70.100">
    <property type="match status" value="1"/>
</dbReference>
<dbReference type="Proteomes" id="UP000275199">
    <property type="component" value="Unassembled WGS sequence"/>
</dbReference>
<accession>A0ABX9XH20</accession>
<evidence type="ECO:0000256" key="6">
    <source>
        <dbReference type="RuleBase" id="RU000553"/>
    </source>
</evidence>